<dbReference type="InterPro" id="IPR012341">
    <property type="entry name" value="6hp_glycosidase-like_sf"/>
</dbReference>
<feature type="non-terminal residue" evidence="11">
    <location>
        <position position="203"/>
    </location>
</feature>
<evidence type="ECO:0000256" key="9">
    <source>
        <dbReference type="ARBA" id="ARBA00034243"/>
    </source>
</evidence>
<accession>A0A7R8WWG5</accession>
<evidence type="ECO:0000256" key="4">
    <source>
        <dbReference type="ARBA" id="ARBA00014959"/>
    </source>
</evidence>
<evidence type="ECO:0000256" key="8">
    <source>
        <dbReference type="ARBA" id="ARBA00033215"/>
    </source>
</evidence>
<evidence type="ECO:0000256" key="3">
    <source>
        <dbReference type="ARBA" id="ARBA00013176"/>
    </source>
</evidence>
<evidence type="ECO:0000256" key="10">
    <source>
        <dbReference type="ARBA" id="ARBA00046544"/>
    </source>
</evidence>
<dbReference type="InterPro" id="IPR008928">
    <property type="entry name" value="6-hairpin_glycosidase_sf"/>
</dbReference>
<comment type="catalytic activity">
    <reaction evidence="9">
        <text>an N-acyl-D-glucosamine = an N-acyl-D-mannosamine</text>
        <dbReference type="Rhea" id="RHEA:19033"/>
        <dbReference type="ChEBI" id="CHEBI:16062"/>
        <dbReference type="ChEBI" id="CHEBI:17274"/>
        <dbReference type="EC" id="5.1.3.8"/>
    </reaction>
    <physiologicalReaction direction="left-to-right" evidence="9">
        <dbReference type="Rhea" id="RHEA:19034"/>
    </physiologicalReaction>
    <physiologicalReaction direction="right-to-left" evidence="9">
        <dbReference type="Rhea" id="RHEA:19035"/>
    </physiologicalReaction>
</comment>
<dbReference type="SUPFAM" id="SSF48208">
    <property type="entry name" value="Six-hairpin glycosidases"/>
    <property type="match status" value="1"/>
</dbReference>
<comment type="pathway">
    <text evidence="1">Amino-sugar metabolism; N-acetylneuraminate degradation.</text>
</comment>
<dbReference type="AlphaFoldDB" id="A0A7R8WWG5"/>
<dbReference type="OrthoDB" id="414129at2759"/>
<dbReference type="Gene3D" id="1.50.10.10">
    <property type="match status" value="1"/>
</dbReference>
<keyword evidence="5" id="KW-0413">Isomerase</keyword>
<evidence type="ECO:0000256" key="5">
    <source>
        <dbReference type="ARBA" id="ARBA00023235"/>
    </source>
</evidence>
<evidence type="ECO:0000313" key="11">
    <source>
        <dbReference type="EMBL" id="CAD7239503.1"/>
    </source>
</evidence>
<dbReference type="PANTHER" id="PTHR15108">
    <property type="entry name" value="N-ACYLGLUCOSAMINE-2-EPIMERASE"/>
    <property type="match status" value="1"/>
</dbReference>
<dbReference type="Pfam" id="PF07221">
    <property type="entry name" value="GlcNAc_2-epim"/>
    <property type="match status" value="1"/>
</dbReference>
<evidence type="ECO:0000256" key="6">
    <source>
        <dbReference type="ARBA" id="ARBA00031608"/>
    </source>
</evidence>
<organism evidence="11">
    <name type="scientific">Cyprideis torosa</name>
    <dbReference type="NCBI Taxonomy" id="163714"/>
    <lineage>
        <taxon>Eukaryota</taxon>
        <taxon>Metazoa</taxon>
        <taxon>Ecdysozoa</taxon>
        <taxon>Arthropoda</taxon>
        <taxon>Crustacea</taxon>
        <taxon>Oligostraca</taxon>
        <taxon>Ostracoda</taxon>
        <taxon>Podocopa</taxon>
        <taxon>Podocopida</taxon>
        <taxon>Cytherocopina</taxon>
        <taxon>Cytheroidea</taxon>
        <taxon>Cytherideidae</taxon>
        <taxon>Cyprideis</taxon>
    </lineage>
</organism>
<evidence type="ECO:0000256" key="1">
    <source>
        <dbReference type="ARBA" id="ARBA00004878"/>
    </source>
</evidence>
<comment type="subunit">
    <text evidence="10">Homodimer. Forms a heterodimer with renin and inhibits its activity.</text>
</comment>
<feature type="non-terminal residue" evidence="11">
    <location>
        <position position="1"/>
    </location>
</feature>
<dbReference type="EMBL" id="OB728678">
    <property type="protein sequence ID" value="CAD7239503.1"/>
    <property type="molecule type" value="Genomic_DNA"/>
</dbReference>
<evidence type="ECO:0000256" key="2">
    <source>
        <dbReference type="ARBA" id="ARBA00008558"/>
    </source>
</evidence>
<gene>
    <name evidence="11" type="ORF">CTOB1V02_LOCUS17318</name>
</gene>
<evidence type="ECO:0000256" key="7">
    <source>
        <dbReference type="ARBA" id="ARBA00031909"/>
    </source>
</evidence>
<comment type="similarity">
    <text evidence="2">Belongs to the N-acylglucosamine 2-epimerase family.</text>
</comment>
<reference evidence="11" key="1">
    <citation type="submission" date="2020-11" db="EMBL/GenBank/DDBJ databases">
        <authorList>
            <person name="Tran Van P."/>
        </authorList>
    </citation>
    <scope>NUCLEOTIDE SEQUENCE</scope>
</reference>
<dbReference type="EC" id="5.1.3.8" evidence="3"/>
<dbReference type="InterPro" id="IPR010819">
    <property type="entry name" value="AGE/CE"/>
</dbReference>
<dbReference type="GO" id="GO:0005975">
    <property type="term" value="P:carbohydrate metabolic process"/>
    <property type="evidence" value="ECO:0007669"/>
    <property type="project" value="InterPro"/>
</dbReference>
<dbReference type="GO" id="GO:0050121">
    <property type="term" value="F:N-acylglucosamine 2-epimerase activity"/>
    <property type="evidence" value="ECO:0007669"/>
    <property type="project" value="UniProtKB-EC"/>
</dbReference>
<proteinExistence type="inferred from homology"/>
<sequence length="203" mass="23316">KGSFIGRIDQVGIKYPDADLGAVLITRILWTFSSAFKLSGREEYKLVAKAAFELVTHSFWDDQFGGLFWSVNHNKQVSSNRKQAYAQGFGIYGLSEYYSAFGEPEAIDRARSLYRTLEDKFYDPQFGGYLEALDRDWSEIEDQRLSDKDANAPKTMNTHLHILEPYSNLYRVDPSTELRDRLESLTRLFLSKIIHPGTGHFDL</sequence>
<name>A0A7R8WWG5_9CRUS</name>
<protein>
    <recommendedName>
        <fullName evidence="4">N-acylglucosamine 2-epimerase</fullName>
        <ecNumber evidence="3">5.1.3.8</ecNumber>
    </recommendedName>
    <alternativeName>
        <fullName evidence="8">GlcNAc 2-epimerase</fullName>
    </alternativeName>
    <alternativeName>
        <fullName evidence="6">N-acetyl-D-glucosamine 2-epimerase</fullName>
    </alternativeName>
    <alternativeName>
        <fullName evidence="7">Renin-binding protein</fullName>
    </alternativeName>
</protein>